<keyword evidence="10" id="KW-1185">Reference proteome</keyword>
<protein>
    <recommendedName>
        <fullName evidence="1">ribose-phosphate diphosphokinase</fullName>
        <ecNumber evidence="1">2.7.6.1</ecNumber>
    </recommendedName>
</protein>
<evidence type="ECO:0000256" key="5">
    <source>
        <dbReference type="ARBA" id="ARBA00022777"/>
    </source>
</evidence>
<keyword evidence="2" id="KW-0808">Transferase</keyword>
<dbReference type="Pfam" id="PF13793">
    <property type="entry name" value="Pribosyltran_N"/>
    <property type="match status" value="1"/>
</dbReference>
<gene>
    <name evidence="9" type="ORF">EWM63_23135</name>
</gene>
<dbReference type="SUPFAM" id="SSF53271">
    <property type="entry name" value="PRTase-like"/>
    <property type="match status" value="2"/>
</dbReference>
<dbReference type="GO" id="GO:0006164">
    <property type="term" value="P:purine nucleotide biosynthetic process"/>
    <property type="evidence" value="ECO:0007669"/>
    <property type="project" value="TreeGrafter"/>
</dbReference>
<dbReference type="AlphaFoldDB" id="A0A4P6L1U6"/>
<dbReference type="GO" id="GO:0000287">
    <property type="term" value="F:magnesium ion binding"/>
    <property type="evidence" value="ECO:0007669"/>
    <property type="project" value="InterPro"/>
</dbReference>
<reference evidence="9 10" key="1">
    <citation type="submission" date="2019-02" db="EMBL/GenBank/DDBJ databases">
        <title>Draft Genome Sequences of Six Type Strains of the Genus Massilia.</title>
        <authorList>
            <person name="Miess H."/>
            <person name="Frediansyhah A."/>
            <person name="Gross H."/>
        </authorList>
    </citation>
    <scope>NUCLEOTIDE SEQUENCE [LARGE SCALE GENOMIC DNA]</scope>
    <source>
        <strain evidence="9 10">DSM 17473</strain>
    </source>
</reference>
<dbReference type="PANTHER" id="PTHR10210">
    <property type="entry name" value="RIBOSE-PHOSPHATE DIPHOSPHOKINASE FAMILY MEMBER"/>
    <property type="match status" value="1"/>
</dbReference>
<dbReference type="InterPro" id="IPR029099">
    <property type="entry name" value="Pribosyltran_N"/>
</dbReference>
<evidence type="ECO:0000256" key="4">
    <source>
        <dbReference type="ARBA" id="ARBA00022741"/>
    </source>
</evidence>
<dbReference type="SMART" id="SM01400">
    <property type="entry name" value="Pribosyltran_N"/>
    <property type="match status" value="1"/>
</dbReference>
<accession>A0A4P6L1U6</accession>
<dbReference type="Proteomes" id="UP000290637">
    <property type="component" value="Chromosome"/>
</dbReference>
<keyword evidence="5 9" id="KW-0418">Kinase</keyword>
<evidence type="ECO:0000256" key="2">
    <source>
        <dbReference type="ARBA" id="ARBA00022679"/>
    </source>
</evidence>
<keyword evidence="4" id="KW-0547">Nucleotide-binding</keyword>
<comment type="catalytic activity">
    <reaction evidence="7">
        <text>D-ribose 5-phosphate + ATP = 5-phospho-alpha-D-ribose 1-diphosphate + AMP + H(+)</text>
        <dbReference type="Rhea" id="RHEA:15609"/>
        <dbReference type="ChEBI" id="CHEBI:15378"/>
        <dbReference type="ChEBI" id="CHEBI:30616"/>
        <dbReference type="ChEBI" id="CHEBI:58017"/>
        <dbReference type="ChEBI" id="CHEBI:78346"/>
        <dbReference type="ChEBI" id="CHEBI:456215"/>
        <dbReference type="EC" id="2.7.6.1"/>
    </reaction>
</comment>
<dbReference type="OrthoDB" id="324294at2"/>
<keyword evidence="3" id="KW-0545">Nucleotide biosynthesis</keyword>
<keyword evidence="6" id="KW-0067">ATP-binding</keyword>
<organism evidence="9 10">
    <name type="scientific">Pseudoduganella lutea</name>
    <dbReference type="NCBI Taxonomy" id="321985"/>
    <lineage>
        <taxon>Bacteria</taxon>
        <taxon>Pseudomonadati</taxon>
        <taxon>Pseudomonadota</taxon>
        <taxon>Betaproteobacteria</taxon>
        <taxon>Burkholderiales</taxon>
        <taxon>Oxalobacteraceae</taxon>
        <taxon>Telluria group</taxon>
        <taxon>Pseudoduganella</taxon>
    </lineage>
</organism>
<dbReference type="NCBIfam" id="TIGR01251">
    <property type="entry name" value="ribP_PPkin"/>
    <property type="match status" value="1"/>
</dbReference>
<evidence type="ECO:0000259" key="8">
    <source>
        <dbReference type="Pfam" id="PF13793"/>
    </source>
</evidence>
<evidence type="ECO:0000313" key="9">
    <source>
        <dbReference type="EMBL" id="QBE65526.1"/>
    </source>
</evidence>
<dbReference type="GO" id="GO:0005524">
    <property type="term" value="F:ATP binding"/>
    <property type="evidence" value="ECO:0007669"/>
    <property type="project" value="UniProtKB-KW"/>
</dbReference>
<evidence type="ECO:0000256" key="7">
    <source>
        <dbReference type="ARBA" id="ARBA00049535"/>
    </source>
</evidence>
<dbReference type="InterPro" id="IPR029057">
    <property type="entry name" value="PRTase-like"/>
</dbReference>
<dbReference type="Pfam" id="PF14572">
    <property type="entry name" value="Pribosyl_synth"/>
    <property type="match status" value="1"/>
</dbReference>
<sequence>MNAPLHLFALAGSAPFGQRVARHLGMPLTAHEEKDFEDGEYVVRAPAAVRGGHACVIHSLAGAPGQGSGERLCRLLFFIGTLRDAGAARITAVLPYVAFARQDTRQQAGDPLTLRYVATLLEAAGVDTVLALDVHNLSAFQNAFRCRTEHLDGSALFAAHFATVAGTAEVCVVAPDGGGIRRAEGLRKALSRELDRPVGLAFVEKHRNGNELTGDHMAGDVAGTLAIVFDDIIGTGSTMARAVKACRDRGAARVMAAATHAVFAGDAAGMLARAGLDAGAVADTVADGGRAGGLFTVLDSGVLFARAIRALHDDVPLARLLE</sequence>
<evidence type="ECO:0000256" key="1">
    <source>
        <dbReference type="ARBA" id="ARBA00013247"/>
    </source>
</evidence>
<dbReference type="KEGG" id="plue:EWM63_23135"/>
<dbReference type="GO" id="GO:0002189">
    <property type="term" value="C:ribose phosphate diphosphokinase complex"/>
    <property type="evidence" value="ECO:0007669"/>
    <property type="project" value="TreeGrafter"/>
</dbReference>
<name>A0A4P6L1U6_9BURK</name>
<evidence type="ECO:0000256" key="3">
    <source>
        <dbReference type="ARBA" id="ARBA00022727"/>
    </source>
</evidence>
<dbReference type="RefSeq" id="WP_130188636.1">
    <property type="nucleotide sequence ID" value="NZ_CP035913.1"/>
</dbReference>
<dbReference type="InterPro" id="IPR000836">
    <property type="entry name" value="PRTase_dom"/>
</dbReference>
<dbReference type="GO" id="GO:0016301">
    <property type="term" value="F:kinase activity"/>
    <property type="evidence" value="ECO:0007669"/>
    <property type="project" value="UniProtKB-KW"/>
</dbReference>
<dbReference type="GO" id="GO:0005737">
    <property type="term" value="C:cytoplasm"/>
    <property type="evidence" value="ECO:0007669"/>
    <property type="project" value="TreeGrafter"/>
</dbReference>
<dbReference type="EMBL" id="CP035913">
    <property type="protein sequence ID" value="QBE65526.1"/>
    <property type="molecule type" value="Genomic_DNA"/>
</dbReference>
<dbReference type="GO" id="GO:0004749">
    <property type="term" value="F:ribose phosphate diphosphokinase activity"/>
    <property type="evidence" value="ECO:0007669"/>
    <property type="project" value="UniProtKB-EC"/>
</dbReference>
<dbReference type="PANTHER" id="PTHR10210:SF32">
    <property type="entry name" value="RIBOSE-PHOSPHATE PYROPHOSPHOKINASE 2"/>
    <property type="match status" value="1"/>
</dbReference>
<evidence type="ECO:0000313" key="10">
    <source>
        <dbReference type="Proteomes" id="UP000290637"/>
    </source>
</evidence>
<dbReference type="Gene3D" id="3.40.50.2020">
    <property type="match status" value="2"/>
</dbReference>
<dbReference type="EC" id="2.7.6.1" evidence="1"/>
<feature type="domain" description="Ribose-phosphate pyrophosphokinase N-terminal" evidence="8">
    <location>
        <begin position="6"/>
        <end position="125"/>
    </location>
</feature>
<dbReference type="InterPro" id="IPR005946">
    <property type="entry name" value="Rib-P_diPkinase"/>
</dbReference>
<evidence type="ECO:0000256" key="6">
    <source>
        <dbReference type="ARBA" id="ARBA00022840"/>
    </source>
</evidence>
<dbReference type="GO" id="GO:0006015">
    <property type="term" value="P:5-phosphoribose 1-diphosphate biosynthetic process"/>
    <property type="evidence" value="ECO:0007669"/>
    <property type="project" value="TreeGrafter"/>
</dbReference>
<dbReference type="CDD" id="cd06223">
    <property type="entry name" value="PRTases_typeI"/>
    <property type="match status" value="1"/>
</dbReference>
<proteinExistence type="predicted"/>